<evidence type="ECO:0000313" key="3">
    <source>
        <dbReference type="EMBL" id="MCL1628554.1"/>
    </source>
</evidence>
<dbReference type="Proteomes" id="UP001202550">
    <property type="component" value="Unassembled WGS sequence"/>
</dbReference>
<evidence type="ECO:0000313" key="4">
    <source>
        <dbReference type="Proteomes" id="UP001202550"/>
    </source>
</evidence>
<proteinExistence type="predicted"/>
<protein>
    <submittedName>
        <fullName evidence="3">Uncharacterized protein</fullName>
    </submittedName>
</protein>
<dbReference type="RefSeq" id="WP_249057891.1">
    <property type="nucleotide sequence ID" value="NZ_JALZWP010000006.1"/>
</dbReference>
<comment type="caution">
    <text evidence="3">The sequence shown here is derived from an EMBL/GenBank/DDBJ whole genome shotgun (WGS) entry which is preliminary data.</text>
</comment>
<dbReference type="EMBL" id="JALZWP010000006">
    <property type="protein sequence ID" value="MCL1628554.1"/>
    <property type="molecule type" value="Genomic_DNA"/>
</dbReference>
<evidence type="ECO:0000256" key="2">
    <source>
        <dbReference type="SAM" id="MobiDB-lite"/>
    </source>
</evidence>
<organism evidence="3 4">
    <name type="scientific">Roseinatronobacter domitianus</name>
    <dbReference type="NCBI Taxonomy" id="2940293"/>
    <lineage>
        <taxon>Bacteria</taxon>
        <taxon>Pseudomonadati</taxon>
        <taxon>Pseudomonadota</taxon>
        <taxon>Alphaproteobacteria</taxon>
        <taxon>Rhodobacterales</taxon>
        <taxon>Paracoccaceae</taxon>
        <taxon>Roseinatronobacter</taxon>
    </lineage>
</organism>
<feature type="region of interest" description="Disordered" evidence="2">
    <location>
        <begin position="1"/>
        <end position="50"/>
    </location>
</feature>
<evidence type="ECO:0000256" key="1">
    <source>
        <dbReference type="SAM" id="Coils"/>
    </source>
</evidence>
<gene>
    <name evidence="3" type="ORF">M3N55_07410</name>
</gene>
<sequence>MAKLSDHATRARQTLAYIRSLPPWPEPYTPAATPDGSPPKPSGGASEQQKIKIAQTQIQHLIRNATVTRISAQSFATQIETALRGVPANLDNKLPEPLQTMQEFADVLRELAPETTPPDDPLQTAHLELRISQLEQLVDRLTRQLADETIAREAAEALAKKEGFLSNYKQGAGKAAGVATVSLATVGVPTAAVFFLGVEHPLVQAFLTVIGRLPKS</sequence>
<reference evidence="3 4" key="1">
    <citation type="submission" date="2022-05" db="EMBL/GenBank/DDBJ databases">
        <title>Seasonal and diel survey of microbial diversity of the Tyrrhenian coast.</title>
        <authorList>
            <person name="Gattoni G."/>
            <person name="Corral P."/>
        </authorList>
    </citation>
    <scope>NUCLEOTIDE SEQUENCE [LARGE SCALE GENOMIC DNA]</scope>
    <source>
        <strain evidence="3 4">V10</strain>
    </source>
</reference>
<accession>A0ABT0M119</accession>
<keyword evidence="1" id="KW-0175">Coiled coil</keyword>
<keyword evidence="4" id="KW-1185">Reference proteome</keyword>
<feature type="coiled-coil region" evidence="1">
    <location>
        <begin position="124"/>
        <end position="158"/>
    </location>
</feature>
<name>A0ABT0M119_9RHOB</name>